<evidence type="ECO:0000313" key="1">
    <source>
        <dbReference type="EMBL" id="KAJ1356881.1"/>
    </source>
</evidence>
<proteinExistence type="predicted"/>
<organism evidence="1 2">
    <name type="scientific">Parelaphostrongylus tenuis</name>
    <name type="common">Meningeal worm</name>
    <dbReference type="NCBI Taxonomy" id="148309"/>
    <lineage>
        <taxon>Eukaryota</taxon>
        <taxon>Metazoa</taxon>
        <taxon>Ecdysozoa</taxon>
        <taxon>Nematoda</taxon>
        <taxon>Chromadorea</taxon>
        <taxon>Rhabditida</taxon>
        <taxon>Rhabditina</taxon>
        <taxon>Rhabditomorpha</taxon>
        <taxon>Strongyloidea</taxon>
        <taxon>Metastrongylidae</taxon>
        <taxon>Parelaphostrongylus</taxon>
    </lineage>
</organism>
<comment type="caution">
    <text evidence="1">The sequence shown here is derived from an EMBL/GenBank/DDBJ whole genome shotgun (WGS) entry which is preliminary data.</text>
</comment>
<keyword evidence="2" id="KW-1185">Reference proteome</keyword>
<dbReference type="EMBL" id="JAHQIW010002957">
    <property type="protein sequence ID" value="KAJ1356881.1"/>
    <property type="molecule type" value="Genomic_DNA"/>
</dbReference>
<sequence>MTPRRSLRLSLKANAASQRSDSQVWIYTVFNSYLITHITRIAKESLSYANYVSTKVGDRVLSCGDGEQLGHPGRRTTKKPRKVEIVEEEALKIVQVRAHN</sequence>
<dbReference type="Proteomes" id="UP001196413">
    <property type="component" value="Unassembled WGS sequence"/>
</dbReference>
<protein>
    <submittedName>
        <fullName evidence="1">Uncharacterized protein</fullName>
    </submittedName>
</protein>
<gene>
    <name evidence="1" type="ORF">KIN20_014729</name>
</gene>
<evidence type="ECO:0000313" key="2">
    <source>
        <dbReference type="Proteomes" id="UP001196413"/>
    </source>
</evidence>
<name>A0AAD5MZJ1_PARTN</name>
<accession>A0AAD5MZJ1</accession>
<dbReference type="AlphaFoldDB" id="A0AAD5MZJ1"/>
<reference evidence="1" key="1">
    <citation type="submission" date="2021-06" db="EMBL/GenBank/DDBJ databases">
        <title>Parelaphostrongylus tenuis whole genome reference sequence.</title>
        <authorList>
            <person name="Garwood T.J."/>
            <person name="Larsen P.A."/>
            <person name="Fountain-Jones N.M."/>
            <person name="Garbe J.R."/>
            <person name="Macchietto M.G."/>
            <person name="Kania S.A."/>
            <person name="Gerhold R.W."/>
            <person name="Richards J.E."/>
            <person name="Wolf T.M."/>
        </authorList>
    </citation>
    <scope>NUCLEOTIDE SEQUENCE</scope>
    <source>
        <strain evidence="1">MNPRO001-30</strain>
        <tissue evidence="1">Meninges</tissue>
    </source>
</reference>